<dbReference type="AlphaFoldDB" id="A0ABD1YAV4"/>
<proteinExistence type="predicted"/>
<reference evidence="2 3" key="1">
    <citation type="submission" date="2024-09" db="EMBL/GenBank/DDBJ databases">
        <title>Chromosome-scale assembly of Riccia fluitans.</title>
        <authorList>
            <person name="Paukszto L."/>
            <person name="Sawicki J."/>
            <person name="Karawczyk K."/>
            <person name="Piernik-Szablinska J."/>
            <person name="Szczecinska M."/>
            <person name="Mazdziarz M."/>
        </authorList>
    </citation>
    <scope>NUCLEOTIDE SEQUENCE [LARGE SCALE GENOMIC DNA]</scope>
    <source>
        <strain evidence="2">Rf_01</strain>
        <tissue evidence="2">Aerial parts of the thallus</tissue>
    </source>
</reference>
<evidence type="ECO:0000313" key="2">
    <source>
        <dbReference type="EMBL" id="KAL2623908.1"/>
    </source>
</evidence>
<dbReference type="EMBL" id="JBHFFA010000005">
    <property type="protein sequence ID" value="KAL2623908.1"/>
    <property type="molecule type" value="Genomic_DNA"/>
</dbReference>
<feature type="region of interest" description="Disordered" evidence="1">
    <location>
        <begin position="97"/>
        <end position="128"/>
    </location>
</feature>
<dbReference type="Proteomes" id="UP001605036">
    <property type="component" value="Unassembled WGS sequence"/>
</dbReference>
<comment type="caution">
    <text evidence="2">The sequence shown here is derived from an EMBL/GenBank/DDBJ whole genome shotgun (WGS) entry which is preliminary data.</text>
</comment>
<feature type="region of interest" description="Disordered" evidence="1">
    <location>
        <begin position="1"/>
        <end position="29"/>
    </location>
</feature>
<organism evidence="2 3">
    <name type="scientific">Riccia fluitans</name>
    <dbReference type="NCBI Taxonomy" id="41844"/>
    <lineage>
        <taxon>Eukaryota</taxon>
        <taxon>Viridiplantae</taxon>
        <taxon>Streptophyta</taxon>
        <taxon>Embryophyta</taxon>
        <taxon>Marchantiophyta</taxon>
        <taxon>Marchantiopsida</taxon>
        <taxon>Marchantiidae</taxon>
        <taxon>Marchantiales</taxon>
        <taxon>Ricciaceae</taxon>
        <taxon>Riccia</taxon>
    </lineage>
</organism>
<feature type="compositionally biased region" description="Basic and acidic residues" evidence="1">
    <location>
        <begin position="8"/>
        <end position="21"/>
    </location>
</feature>
<protein>
    <submittedName>
        <fullName evidence="2">Uncharacterized protein</fullName>
    </submittedName>
</protein>
<evidence type="ECO:0000313" key="3">
    <source>
        <dbReference type="Proteomes" id="UP001605036"/>
    </source>
</evidence>
<gene>
    <name evidence="2" type="ORF">R1flu_008153</name>
</gene>
<sequence length="128" mass="14530">MKRMTSIRGERPAEMGNRHGSSEWQEPQQWTVTNGPISEHRQLHVADFEVIQRGEQAIVNASKEYKEPSARLDAQARSIINAIKESQVAGVTQTRGLGTIKHGKGNHYHQQDKPRGKRNLCGRHTWEP</sequence>
<accession>A0ABD1YAV4</accession>
<keyword evidence="3" id="KW-1185">Reference proteome</keyword>
<evidence type="ECO:0000256" key="1">
    <source>
        <dbReference type="SAM" id="MobiDB-lite"/>
    </source>
</evidence>
<name>A0ABD1YAV4_9MARC</name>